<sequence>MNLHEDRRRAPTVDGIAVDKSGFLGKQLRWTFTKHGDCRLGIHPPMIASSESGDRGNTIGRFDSYALVI</sequence>
<keyword evidence="2" id="KW-1185">Reference proteome</keyword>
<dbReference type="EMBL" id="BX294153">
    <property type="protein sequence ID" value="CAD79119.1"/>
    <property type="molecule type" value="Genomic_DNA"/>
</dbReference>
<evidence type="ECO:0000313" key="2">
    <source>
        <dbReference type="Proteomes" id="UP000001025"/>
    </source>
</evidence>
<evidence type="ECO:0000313" key="1">
    <source>
        <dbReference type="EMBL" id="CAD79119.1"/>
    </source>
</evidence>
<dbReference type="Proteomes" id="UP000001025">
    <property type="component" value="Chromosome"/>
</dbReference>
<dbReference type="EnsemblBacteria" id="CAD79119">
    <property type="protein sequence ID" value="CAD79119"/>
    <property type="gene ID" value="RB11434"/>
</dbReference>
<gene>
    <name evidence="1" type="ordered locus">RB11434</name>
</gene>
<dbReference type="HOGENOM" id="CLU_2773162_0_0_0"/>
<reference evidence="1 2" key="1">
    <citation type="journal article" date="2003" name="Proc. Natl. Acad. Sci. U.S.A.">
        <title>Complete genome sequence of the marine planctomycete Pirellula sp. strain 1.</title>
        <authorList>
            <person name="Gloeckner F.O."/>
            <person name="Kube M."/>
            <person name="Bauer M."/>
            <person name="Teeling H."/>
            <person name="Lombardot T."/>
            <person name="Ludwig W."/>
            <person name="Gade D."/>
            <person name="Beck A."/>
            <person name="Borzym K."/>
            <person name="Heitmann K."/>
            <person name="Rabus R."/>
            <person name="Schlesner H."/>
            <person name="Amann R."/>
            <person name="Reinhardt R."/>
        </authorList>
    </citation>
    <scope>NUCLEOTIDE SEQUENCE [LARGE SCALE GENOMIC DNA]</scope>
    <source>
        <strain evidence="2">DSM 10527 / NCIMB 13988 / SH1</strain>
    </source>
</reference>
<accession>Q7UEB9</accession>
<organism evidence="1 2">
    <name type="scientific">Rhodopirellula baltica (strain DSM 10527 / NCIMB 13988 / SH1)</name>
    <dbReference type="NCBI Taxonomy" id="243090"/>
    <lineage>
        <taxon>Bacteria</taxon>
        <taxon>Pseudomonadati</taxon>
        <taxon>Planctomycetota</taxon>
        <taxon>Planctomycetia</taxon>
        <taxon>Pirellulales</taxon>
        <taxon>Pirellulaceae</taxon>
        <taxon>Rhodopirellula</taxon>
    </lineage>
</organism>
<dbReference type="InParanoid" id="Q7UEB9"/>
<dbReference type="STRING" id="243090.RB11434"/>
<dbReference type="AlphaFoldDB" id="Q7UEB9"/>
<proteinExistence type="predicted"/>
<dbReference type="KEGG" id="rba:RB11434"/>
<protein>
    <submittedName>
        <fullName evidence="1">Uncharacterized protein</fullName>
    </submittedName>
</protein>
<name>Q7UEB9_RHOBA</name>